<dbReference type="AlphaFoldDB" id="A0A7W7Y123"/>
<proteinExistence type="predicted"/>
<reference evidence="1 2" key="1">
    <citation type="submission" date="2020-08" db="EMBL/GenBank/DDBJ databases">
        <title>Genomic Encyclopedia of Type Strains, Phase IV (KMG-IV): sequencing the most valuable type-strain genomes for metagenomic binning, comparative biology and taxonomic classification.</title>
        <authorList>
            <person name="Goeker M."/>
        </authorList>
    </citation>
    <scope>NUCLEOTIDE SEQUENCE [LARGE SCALE GENOMIC DNA]</scope>
    <source>
        <strain evidence="1 2">DSM 25897</strain>
    </source>
</reference>
<gene>
    <name evidence="1" type="ORF">HNQ58_002065</name>
</gene>
<keyword evidence="2" id="KW-1185">Reference proteome</keyword>
<evidence type="ECO:0000313" key="2">
    <source>
        <dbReference type="Proteomes" id="UP000519004"/>
    </source>
</evidence>
<evidence type="ECO:0000313" key="1">
    <source>
        <dbReference type="EMBL" id="MBB5016154.1"/>
    </source>
</evidence>
<name>A0A7W7Y123_9GAMM</name>
<organism evidence="1 2">
    <name type="scientific">Rehaibacterium terrae</name>
    <dbReference type="NCBI Taxonomy" id="1341696"/>
    <lineage>
        <taxon>Bacteria</taxon>
        <taxon>Pseudomonadati</taxon>
        <taxon>Pseudomonadota</taxon>
        <taxon>Gammaproteobacteria</taxon>
        <taxon>Lysobacterales</taxon>
        <taxon>Lysobacteraceae</taxon>
        <taxon>Rehaibacterium</taxon>
    </lineage>
</organism>
<accession>A0A7W7Y123</accession>
<sequence length="53" mass="5338">MAGANGRSIGLPGLTATMAGVRRFFPSRHRLQGAGSVGPDRFAGGLQLAAVSV</sequence>
<dbReference type="Proteomes" id="UP000519004">
    <property type="component" value="Unassembled WGS sequence"/>
</dbReference>
<dbReference type="EMBL" id="JACHHX010000015">
    <property type="protein sequence ID" value="MBB5016154.1"/>
    <property type="molecule type" value="Genomic_DNA"/>
</dbReference>
<comment type="caution">
    <text evidence="1">The sequence shown here is derived from an EMBL/GenBank/DDBJ whole genome shotgun (WGS) entry which is preliminary data.</text>
</comment>
<protein>
    <submittedName>
        <fullName evidence="1">Uncharacterized protein</fullName>
    </submittedName>
</protein>